<dbReference type="GO" id="GO:0015074">
    <property type="term" value="P:DNA integration"/>
    <property type="evidence" value="ECO:0007669"/>
    <property type="project" value="UniProtKB-KW"/>
</dbReference>
<dbReference type="Gene3D" id="1.10.150.130">
    <property type="match status" value="1"/>
</dbReference>
<dbReference type="GO" id="GO:0003677">
    <property type="term" value="F:DNA binding"/>
    <property type="evidence" value="ECO:0007669"/>
    <property type="project" value="UniProtKB-UniRule"/>
</dbReference>
<dbReference type="OrthoDB" id="9801717at2"/>
<keyword evidence="5" id="KW-0233">DNA recombination</keyword>
<proteinExistence type="inferred from homology"/>
<dbReference type="PANTHER" id="PTHR30349">
    <property type="entry name" value="PHAGE INTEGRASE-RELATED"/>
    <property type="match status" value="1"/>
</dbReference>
<evidence type="ECO:0000259" key="7">
    <source>
        <dbReference type="PROSITE" id="PS51898"/>
    </source>
</evidence>
<dbReference type="InterPro" id="IPR044068">
    <property type="entry name" value="CB"/>
</dbReference>
<dbReference type="InterPro" id="IPR010998">
    <property type="entry name" value="Integrase_recombinase_N"/>
</dbReference>
<dbReference type="Pfam" id="PF02899">
    <property type="entry name" value="Phage_int_SAM_1"/>
    <property type="match status" value="1"/>
</dbReference>
<dbReference type="SUPFAM" id="SSF56349">
    <property type="entry name" value="DNA breaking-rejoining enzymes"/>
    <property type="match status" value="1"/>
</dbReference>
<comment type="function">
    <text evidence="1">Site-specific tyrosine recombinase, which acts by catalyzing the cutting and rejoining of the recombining DNA molecules.</text>
</comment>
<evidence type="ECO:0000313" key="11">
    <source>
        <dbReference type="Proteomes" id="UP000068026"/>
    </source>
</evidence>
<evidence type="ECO:0000313" key="10">
    <source>
        <dbReference type="EMBL" id="SHE28830.1"/>
    </source>
</evidence>
<dbReference type="Pfam" id="PF00589">
    <property type="entry name" value="Phage_integrase"/>
    <property type="match status" value="1"/>
</dbReference>
<sequence length="311" mass="36309">MNKEKLTLIKMLKQFEIYLYARENSQATMKAYITDISQFIEFLKNNYPSKVYIEDIDLRILESYKIYLVNKVSKQQICAKTKDRKLDSVIVLYKFLESHFKIENLAQKLVINRTKKNGYSNINGEIQNKIKYLSQQECTLLLEKIIESNHIDKLRDYCIVLLMLTTGIRGSSVREARFEDFDFIEKTMVVRNVKGSKAYSIPITPELCNALSSYHTSCPHTADKIFLSNKGDPLSKSAFNNMIKRVLKYINIDQNKVSSHIFRHTFVMDMLSRKNEPEKIIKFTGHSSINELAPYIHFQIDDLRDCLKFVA</sequence>
<dbReference type="Proteomes" id="UP000068026">
    <property type="component" value="Chromosome"/>
</dbReference>
<gene>
    <name evidence="9" type="primary">xerC_1</name>
    <name evidence="9" type="ORF">CPRO_01430</name>
    <name evidence="10" type="ORF">SAMN02745151_00210</name>
</gene>
<protein>
    <submittedName>
        <fullName evidence="10">Site-specific recombinase XerD</fullName>
    </submittedName>
    <submittedName>
        <fullName evidence="9">Tyrosine recombinase XerC</fullName>
    </submittedName>
</protein>
<reference evidence="12" key="3">
    <citation type="submission" date="2016-11" db="EMBL/GenBank/DDBJ databases">
        <authorList>
            <person name="Jaros S."/>
            <person name="Januszkiewicz K."/>
            <person name="Wedrychowicz H."/>
        </authorList>
    </citation>
    <scope>NUCLEOTIDE SEQUENCE [LARGE SCALE GENOMIC DNA]</scope>
    <source>
        <strain evidence="12">DSM 1682</strain>
    </source>
</reference>
<evidence type="ECO:0000313" key="12">
    <source>
        <dbReference type="Proteomes" id="UP000184204"/>
    </source>
</evidence>
<dbReference type="GO" id="GO:0006310">
    <property type="term" value="P:DNA recombination"/>
    <property type="evidence" value="ECO:0007669"/>
    <property type="project" value="UniProtKB-KW"/>
</dbReference>
<name>A0A0X8VBF5_ANAPI</name>
<keyword evidence="3" id="KW-0229">DNA integration</keyword>
<dbReference type="EMBL" id="CP014223">
    <property type="protein sequence ID" value="AMJ39767.1"/>
    <property type="molecule type" value="Genomic_DNA"/>
</dbReference>
<dbReference type="InterPro" id="IPR004107">
    <property type="entry name" value="Integrase_SAM-like_N"/>
</dbReference>
<accession>A0A0X8VBF5</accession>
<dbReference type="PROSITE" id="PS51898">
    <property type="entry name" value="TYR_RECOMBINASE"/>
    <property type="match status" value="1"/>
</dbReference>
<evidence type="ECO:0000256" key="2">
    <source>
        <dbReference type="ARBA" id="ARBA00008857"/>
    </source>
</evidence>
<organism evidence="10 12">
    <name type="scientific">Anaerotignum propionicum DSM 1682</name>
    <dbReference type="NCBI Taxonomy" id="991789"/>
    <lineage>
        <taxon>Bacteria</taxon>
        <taxon>Bacillati</taxon>
        <taxon>Bacillota</taxon>
        <taxon>Clostridia</taxon>
        <taxon>Lachnospirales</taxon>
        <taxon>Anaerotignaceae</taxon>
        <taxon>Anaerotignum</taxon>
    </lineage>
</organism>
<reference evidence="10" key="4">
    <citation type="submission" date="2016-11" db="EMBL/GenBank/DDBJ databases">
        <authorList>
            <person name="Varghese N."/>
            <person name="Submissions S."/>
        </authorList>
    </citation>
    <scope>NUCLEOTIDE SEQUENCE</scope>
    <source>
        <strain evidence="10">DSM 1682</strain>
    </source>
</reference>
<evidence type="ECO:0000256" key="4">
    <source>
        <dbReference type="ARBA" id="ARBA00023125"/>
    </source>
</evidence>
<evidence type="ECO:0000256" key="3">
    <source>
        <dbReference type="ARBA" id="ARBA00022908"/>
    </source>
</evidence>
<dbReference type="RefSeq" id="WP_066046731.1">
    <property type="nucleotide sequence ID" value="NZ_CP014223.1"/>
</dbReference>
<reference evidence="9 11" key="1">
    <citation type="journal article" date="2016" name="Genome Announc.">
        <title>Complete Genome Sequence of the Amino Acid-Fermenting Clostridium propionicum X2 (DSM 1682).</title>
        <authorList>
            <person name="Poehlein A."/>
            <person name="Schlien K."/>
            <person name="Chowdhury N.P."/>
            <person name="Gottschalk G."/>
            <person name="Buckel W."/>
            <person name="Daniel R."/>
        </authorList>
    </citation>
    <scope>NUCLEOTIDE SEQUENCE [LARGE SCALE GENOMIC DNA]</scope>
    <source>
        <strain evidence="9 11">X2</strain>
    </source>
</reference>
<evidence type="ECO:0000256" key="6">
    <source>
        <dbReference type="PROSITE-ProRule" id="PRU01248"/>
    </source>
</evidence>
<evidence type="ECO:0000313" key="9">
    <source>
        <dbReference type="EMBL" id="AMJ39767.1"/>
    </source>
</evidence>
<comment type="similarity">
    <text evidence="2">Belongs to the 'phage' integrase family.</text>
</comment>
<dbReference type="InterPro" id="IPR002104">
    <property type="entry name" value="Integrase_catalytic"/>
</dbReference>
<dbReference type="PROSITE" id="PS51900">
    <property type="entry name" value="CB"/>
    <property type="match status" value="1"/>
</dbReference>
<keyword evidence="4 6" id="KW-0238">DNA-binding</keyword>
<dbReference type="EMBL" id="FQUA01000001">
    <property type="protein sequence ID" value="SHE28830.1"/>
    <property type="molecule type" value="Genomic_DNA"/>
</dbReference>
<evidence type="ECO:0000256" key="1">
    <source>
        <dbReference type="ARBA" id="ARBA00003283"/>
    </source>
</evidence>
<dbReference type="InterPro" id="IPR013762">
    <property type="entry name" value="Integrase-like_cat_sf"/>
</dbReference>
<reference evidence="11" key="2">
    <citation type="submission" date="2016-01" db="EMBL/GenBank/DDBJ databases">
        <authorList>
            <person name="Poehlein A."/>
            <person name="Schlien K."/>
            <person name="Gottschalk G."/>
            <person name="Buckel W."/>
            <person name="Daniel R."/>
        </authorList>
    </citation>
    <scope>NUCLEOTIDE SEQUENCE [LARGE SCALE GENOMIC DNA]</scope>
    <source>
        <strain evidence="11">X2</strain>
    </source>
</reference>
<dbReference type="InterPro" id="IPR011010">
    <property type="entry name" value="DNA_brk_join_enz"/>
</dbReference>
<keyword evidence="11" id="KW-1185">Reference proteome</keyword>
<dbReference type="AlphaFoldDB" id="A0A0X8VBF5"/>
<dbReference type="InterPro" id="IPR050090">
    <property type="entry name" value="Tyrosine_recombinase_XerCD"/>
</dbReference>
<evidence type="ECO:0000256" key="5">
    <source>
        <dbReference type="ARBA" id="ARBA00023172"/>
    </source>
</evidence>
<feature type="domain" description="Tyr recombinase" evidence="7">
    <location>
        <begin position="128"/>
        <end position="308"/>
    </location>
</feature>
<evidence type="ECO:0000259" key="8">
    <source>
        <dbReference type="PROSITE" id="PS51900"/>
    </source>
</evidence>
<dbReference type="PANTHER" id="PTHR30349:SF41">
    <property type="entry name" value="INTEGRASE_RECOMBINASE PROTEIN MJ0367-RELATED"/>
    <property type="match status" value="1"/>
</dbReference>
<dbReference type="Proteomes" id="UP000184204">
    <property type="component" value="Unassembled WGS sequence"/>
</dbReference>
<feature type="domain" description="Core-binding (CB)" evidence="8">
    <location>
        <begin position="6"/>
        <end position="97"/>
    </location>
</feature>
<dbReference type="Gene3D" id="1.10.443.10">
    <property type="entry name" value="Intergrase catalytic core"/>
    <property type="match status" value="1"/>
</dbReference>
<dbReference type="KEGG" id="cpro:CPRO_01430"/>